<comment type="caution">
    <text evidence="1">The sequence shown here is derived from an EMBL/GenBank/DDBJ whole genome shotgun (WGS) entry which is preliminary data.</text>
</comment>
<dbReference type="Proteomes" id="UP000471705">
    <property type="component" value="Unassembled WGS sequence"/>
</dbReference>
<gene>
    <name evidence="1" type="ORF">GR257_25450</name>
</gene>
<protein>
    <submittedName>
        <fullName evidence="1">Uncharacterized protein</fullName>
    </submittedName>
</protein>
<reference evidence="1 2" key="1">
    <citation type="submission" date="2019-12" db="EMBL/GenBank/DDBJ databases">
        <title>Rhizobium genotypes associated with high levels of biological nitrogen fixation by grain legumes in a temperate-maritime cropping system.</title>
        <authorList>
            <person name="Maluk M."/>
            <person name="Francesc Ferrando Molina F."/>
            <person name="Lopez Del Egido L."/>
            <person name="Lafos M."/>
            <person name="Langarica-Fuentes A."/>
            <person name="Gebre Yohannes G."/>
            <person name="Young M.W."/>
            <person name="Martin P."/>
            <person name="Gantlett R."/>
            <person name="Kenicer G."/>
            <person name="Hawes C."/>
            <person name="Begg G.S."/>
            <person name="Quilliam R.S."/>
            <person name="Squire G.R."/>
            <person name="Poole P.S."/>
            <person name="Young P.W."/>
            <person name="Iannetta P.M."/>
            <person name="James E.K."/>
        </authorList>
    </citation>
    <scope>NUCLEOTIDE SEQUENCE [LARGE SCALE GENOMIC DNA]</scope>
    <source>
        <strain evidence="1 2">JHI54</strain>
    </source>
</reference>
<evidence type="ECO:0000313" key="2">
    <source>
        <dbReference type="Proteomes" id="UP000471705"/>
    </source>
</evidence>
<sequence length="260" mass="28922">MTSIPFTEVGVRSAKRALKNYLPAVRSSHLTEALAAACGFKTHAALVSALAAGDDQDPDFVLLDRQSFEKRLSEVSGHAVNESDIPFNLPNFAVEADGISTTSRRYFEIDYSRSARKRAWRNVMVAAINAGIDQRLFSIRPGDNRWPGSEDVQRREAFSFRFSIGRIPAVASVQDGGFDELSIHAALWPTEDGLRVVRSLNGYFRAGEVFATGWLERRDGAWLQVSSSSPEFACRKHHLEQVASLEVWPRGYADRGSFKI</sequence>
<proteinExistence type="predicted"/>
<dbReference type="EMBL" id="WUFV01000018">
    <property type="protein sequence ID" value="NEK18161.1"/>
    <property type="molecule type" value="Genomic_DNA"/>
</dbReference>
<name>A0A7K3VPX6_RHILE</name>
<organism evidence="1 2">
    <name type="scientific">Rhizobium leguminosarum</name>
    <dbReference type="NCBI Taxonomy" id="384"/>
    <lineage>
        <taxon>Bacteria</taxon>
        <taxon>Pseudomonadati</taxon>
        <taxon>Pseudomonadota</taxon>
        <taxon>Alphaproteobacteria</taxon>
        <taxon>Hyphomicrobiales</taxon>
        <taxon>Rhizobiaceae</taxon>
        <taxon>Rhizobium/Agrobacterium group</taxon>
        <taxon>Rhizobium</taxon>
    </lineage>
</organism>
<dbReference type="AlphaFoldDB" id="A0A7K3VPX6"/>
<dbReference type="RefSeq" id="WP_164048582.1">
    <property type="nucleotide sequence ID" value="NZ_WUFV01000018.1"/>
</dbReference>
<accession>A0A7K3VPX6</accession>
<evidence type="ECO:0000313" key="1">
    <source>
        <dbReference type="EMBL" id="NEK18161.1"/>
    </source>
</evidence>